<evidence type="ECO:0000259" key="1">
    <source>
        <dbReference type="Pfam" id="PF00534"/>
    </source>
</evidence>
<comment type="caution">
    <text evidence="3">The sequence shown here is derived from an EMBL/GenBank/DDBJ whole genome shotgun (WGS) entry which is preliminary data.</text>
</comment>
<dbReference type="Pfam" id="PF13439">
    <property type="entry name" value="Glyco_transf_4"/>
    <property type="match status" value="1"/>
</dbReference>
<accession>A0A1F5CG69</accession>
<reference evidence="3 4" key="1">
    <citation type="journal article" date="2016" name="Nat. Commun.">
        <title>Thousands of microbial genomes shed light on interconnected biogeochemical processes in an aquifer system.</title>
        <authorList>
            <person name="Anantharaman K."/>
            <person name="Brown C.T."/>
            <person name="Hug L.A."/>
            <person name="Sharon I."/>
            <person name="Castelle C.J."/>
            <person name="Probst A.J."/>
            <person name="Thomas B.C."/>
            <person name="Singh A."/>
            <person name="Wilkins M.J."/>
            <person name="Karaoz U."/>
            <person name="Brodie E.L."/>
            <person name="Williams K.H."/>
            <person name="Hubbard S.S."/>
            <person name="Banfield J.F."/>
        </authorList>
    </citation>
    <scope>NUCLEOTIDE SEQUENCE [LARGE SCALE GENOMIC DNA]</scope>
</reference>
<evidence type="ECO:0000259" key="2">
    <source>
        <dbReference type="Pfam" id="PF13439"/>
    </source>
</evidence>
<dbReference type="GO" id="GO:0016757">
    <property type="term" value="F:glycosyltransferase activity"/>
    <property type="evidence" value="ECO:0007669"/>
    <property type="project" value="InterPro"/>
</dbReference>
<feature type="domain" description="Glycosyltransferase subfamily 4-like N-terminal" evidence="2">
    <location>
        <begin position="13"/>
        <end position="184"/>
    </location>
</feature>
<dbReference type="Proteomes" id="UP000178974">
    <property type="component" value="Unassembled WGS sequence"/>
</dbReference>
<dbReference type="AlphaFoldDB" id="A0A1F5CG69"/>
<dbReference type="EMBL" id="MEZA01000034">
    <property type="protein sequence ID" value="OGD41847.1"/>
    <property type="molecule type" value="Genomic_DNA"/>
</dbReference>
<proteinExistence type="predicted"/>
<sequence>MKKILFLVTQSEMGGAQRYIYEVARLLDKNRCEAVVAAGEGDGELFRKLETIGISSRQLKQMKRTPWPWQMTKAIWEIRDLLKKEKPDVLFLCSTTTGLLGSIASSLLKIENYKLKIIYRIGGWAFRDPRPFWKNWLVLLAEKLTAPLKDLVIVNSEIDRKLALRYKIVPERKLVKIYNGIDVNSLNFFSREEAQKRLNLFYPDNGKIIGTVANFYKTKGLEYLIKAAIQINAQFVIIGDGRLRLKLEKLIKKYKLENKIFLVGRIPDAYKYLKAFDVFVLPSLKEGFPWIILEAVAAQIPVVATKVGALPEILSEESLVEPKNTEALVKKISWMLEHPASSQLKPEFTLAKMVSETEKLLFS</sequence>
<protein>
    <recommendedName>
        <fullName evidence="5">Glycosyltransferase subfamily 4-like N-terminal domain-containing protein</fullName>
    </recommendedName>
</protein>
<dbReference type="PANTHER" id="PTHR12526:SF630">
    <property type="entry name" value="GLYCOSYLTRANSFERASE"/>
    <property type="match status" value="1"/>
</dbReference>
<dbReference type="InterPro" id="IPR001296">
    <property type="entry name" value="Glyco_trans_1"/>
</dbReference>
<name>A0A1F5CG69_9BACT</name>
<feature type="domain" description="Glycosyl transferase family 1" evidence="1">
    <location>
        <begin position="202"/>
        <end position="339"/>
    </location>
</feature>
<gene>
    <name evidence="3" type="ORF">A2567_00150</name>
</gene>
<dbReference type="SUPFAM" id="SSF53756">
    <property type="entry name" value="UDP-Glycosyltransferase/glycogen phosphorylase"/>
    <property type="match status" value="1"/>
</dbReference>
<dbReference type="Gene3D" id="3.40.50.2000">
    <property type="entry name" value="Glycogen Phosphorylase B"/>
    <property type="match status" value="2"/>
</dbReference>
<dbReference type="PANTHER" id="PTHR12526">
    <property type="entry name" value="GLYCOSYLTRANSFERASE"/>
    <property type="match status" value="1"/>
</dbReference>
<dbReference type="Pfam" id="PF00534">
    <property type="entry name" value="Glycos_transf_1"/>
    <property type="match status" value="1"/>
</dbReference>
<evidence type="ECO:0000313" key="3">
    <source>
        <dbReference type="EMBL" id="OGD41847.1"/>
    </source>
</evidence>
<dbReference type="InterPro" id="IPR028098">
    <property type="entry name" value="Glyco_trans_4-like_N"/>
</dbReference>
<evidence type="ECO:0008006" key="5">
    <source>
        <dbReference type="Google" id="ProtNLM"/>
    </source>
</evidence>
<organism evidence="3 4">
    <name type="scientific">Candidatus Azambacteria bacterium RIFOXYD1_FULL_42_11</name>
    <dbReference type="NCBI Taxonomy" id="1797310"/>
    <lineage>
        <taxon>Bacteria</taxon>
        <taxon>Candidatus Azamiibacteriota</taxon>
    </lineage>
</organism>
<evidence type="ECO:0000313" key="4">
    <source>
        <dbReference type="Proteomes" id="UP000178974"/>
    </source>
</evidence>